<dbReference type="RefSeq" id="WP_005216164.1">
    <property type="nucleotide sequence ID" value="NZ_KB850089.1"/>
</dbReference>
<name>N9NK32_9GAMM</name>
<dbReference type="EMBL" id="APRP01000015">
    <property type="protein sequence ID" value="ENX02340.1"/>
    <property type="molecule type" value="Genomic_DNA"/>
</dbReference>
<protein>
    <submittedName>
        <fullName evidence="1">Uncharacterized protein</fullName>
    </submittedName>
</protein>
<organism evidence="1 2">
    <name type="scientific">Acinetobacter modestus</name>
    <dbReference type="NCBI Taxonomy" id="1776740"/>
    <lineage>
        <taxon>Bacteria</taxon>
        <taxon>Pseudomonadati</taxon>
        <taxon>Pseudomonadota</taxon>
        <taxon>Gammaproteobacteria</taxon>
        <taxon>Moraxellales</taxon>
        <taxon>Moraxellaceae</taxon>
        <taxon>Acinetobacter</taxon>
    </lineage>
</organism>
<comment type="caution">
    <text evidence="1">The sequence shown here is derived from an EMBL/GenBank/DDBJ whole genome shotgun (WGS) entry which is preliminary data.</text>
</comment>
<dbReference type="HOGENOM" id="CLU_206285_0_0_6"/>
<accession>N9NK32</accession>
<dbReference type="PATRIC" id="fig|1217705.3.peg.1350"/>
<evidence type="ECO:0000313" key="2">
    <source>
        <dbReference type="Proteomes" id="UP000013248"/>
    </source>
</evidence>
<gene>
    <name evidence="1" type="ORF">F900_01404</name>
</gene>
<dbReference type="Proteomes" id="UP000013248">
    <property type="component" value="Unassembled WGS sequence"/>
</dbReference>
<dbReference type="AlphaFoldDB" id="N9NK32"/>
<dbReference type="STRING" id="1217705.F900_01404"/>
<proteinExistence type="predicted"/>
<reference evidence="1 2" key="1">
    <citation type="submission" date="2013-02" db="EMBL/GenBank/DDBJ databases">
        <title>The Genome Sequence of Acinetobacter sp. ANC 3862.</title>
        <authorList>
            <consortium name="The Broad Institute Genome Sequencing Platform"/>
            <consortium name="The Broad Institute Genome Sequencing Center for Infectious Disease"/>
            <person name="Cerqueira G."/>
            <person name="Feldgarden M."/>
            <person name="Courvalin P."/>
            <person name="Perichon B."/>
            <person name="Grillot-Courvalin C."/>
            <person name="Clermont D."/>
            <person name="Rocha E."/>
            <person name="Yoon E.-J."/>
            <person name="Nemec A."/>
            <person name="Walker B."/>
            <person name="Young S.K."/>
            <person name="Zeng Q."/>
            <person name="Gargeya S."/>
            <person name="Fitzgerald M."/>
            <person name="Haas B."/>
            <person name="Abouelleil A."/>
            <person name="Alvarado L."/>
            <person name="Arachchi H.M."/>
            <person name="Berlin A.M."/>
            <person name="Chapman S.B."/>
            <person name="Dewar J."/>
            <person name="Goldberg J."/>
            <person name="Griggs A."/>
            <person name="Gujja S."/>
            <person name="Hansen M."/>
            <person name="Howarth C."/>
            <person name="Imamovic A."/>
            <person name="Larimer J."/>
            <person name="McCowan C."/>
            <person name="Murphy C."/>
            <person name="Neiman D."/>
            <person name="Pearson M."/>
            <person name="Priest M."/>
            <person name="Roberts A."/>
            <person name="Saif S."/>
            <person name="Shea T."/>
            <person name="Sisk P."/>
            <person name="Sykes S."/>
            <person name="Wortman J."/>
            <person name="Nusbaum C."/>
            <person name="Birren B."/>
        </authorList>
    </citation>
    <scope>NUCLEOTIDE SEQUENCE [LARGE SCALE GENOMIC DNA]</scope>
    <source>
        <strain evidence="1 2">ANC 3862</strain>
    </source>
</reference>
<sequence>MADKQYKALQPVGRFNKDDFVAGLSEKQIADLLEAKVIVEVVEETQAETETPLVEVKAPVKQKEVKADVK</sequence>
<evidence type="ECO:0000313" key="1">
    <source>
        <dbReference type="EMBL" id="ENX02340.1"/>
    </source>
</evidence>